<keyword evidence="4 8" id="KW-0808">Transferase</keyword>
<dbReference type="Proteomes" id="UP000471152">
    <property type="component" value="Unassembled WGS sequence"/>
</dbReference>
<evidence type="ECO:0000313" key="7">
    <source>
        <dbReference type="EMBL" id="NEK96448.1"/>
    </source>
</evidence>
<keyword evidence="9" id="KW-1185">Reference proteome</keyword>
<dbReference type="PANTHER" id="PTHR43179:SF12">
    <property type="entry name" value="GALACTOFURANOSYLTRANSFERASE GLFT2"/>
    <property type="match status" value="1"/>
</dbReference>
<evidence type="ECO:0000256" key="5">
    <source>
        <dbReference type="SAM" id="MobiDB-lite"/>
    </source>
</evidence>
<evidence type="ECO:0000256" key="1">
    <source>
        <dbReference type="ARBA" id="ARBA00004776"/>
    </source>
</evidence>
<dbReference type="InterPro" id="IPR001173">
    <property type="entry name" value="Glyco_trans_2-like"/>
</dbReference>
<evidence type="ECO:0000313" key="8">
    <source>
        <dbReference type="EMBL" id="NEN53348.1"/>
    </source>
</evidence>
<dbReference type="GO" id="GO:0016757">
    <property type="term" value="F:glycosyltransferase activity"/>
    <property type="evidence" value="ECO:0007669"/>
    <property type="project" value="UniProtKB-KW"/>
</dbReference>
<evidence type="ECO:0000313" key="10">
    <source>
        <dbReference type="Proteomes" id="UP000471152"/>
    </source>
</evidence>
<reference evidence="8 10" key="2">
    <citation type="submission" date="2020-02" db="EMBL/GenBank/DDBJ databases">
        <title>The WGS of Modestobacter muralis DSM 100205.</title>
        <authorList>
            <person name="Jiang Z."/>
        </authorList>
    </citation>
    <scope>NUCLEOTIDE SEQUENCE [LARGE SCALE GENOMIC DNA]</scope>
    <source>
        <strain evidence="8 10">DSM 100205</strain>
    </source>
</reference>
<name>A0A6P0HBS6_9ACTN</name>
<sequence>MSDSSLPPHGVQVVVVDAGPDLPALDVRRPDGTRWSGVWLVVRVAGAPVALVEVDLAGRDVLPADELRRAVDPVARAAAPRPVAVLPDDVLPSISVVVPTDARRPDQLRECLAALAALQGPGLEVLVVDNSQGAEREGVVAAAAAGLPGVRVVREPVPGISAARNAGVAAARGEVVAFTDDDVQVDPDWLRALATRFARQPDVELVTGLILPGDLETDAQLWFERHYGGFGGTRQFAPLTYRGRRSASPLRRSTVAIEDATGARSGAMAVYGAGRCGAGANFAVRTATLRRLGGFDPALGAGTPARGGEDLALFIAHLWAGGAIGYEPTAVVFHAHRADEAGLRAQLHGYGLGYTAMLTALVARDPRHLLGLAAQVAVQGAGRLHGRPAGTPDPTPSTVLGPPPPADLGAVEQRAKLLGPAAWVRSRRAAGRAAV</sequence>
<comment type="pathway">
    <text evidence="1">Cell wall biogenesis; cell wall polysaccharide biosynthesis.</text>
</comment>
<feature type="region of interest" description="Disordered" evidence="5">
    <location>
        <begin position="383"/>
        <end position="403"/>
    </location>
</feature>
<evidence type="ECO:0000313" key="9">
    <source>
        <dbReference type="Proteomes" id="UP000468828"/>
    </source>
</evidence>
<accession>A0A6P0HBS6</accession>
<evidence type="ECO:0000259" key="6">
    <source>
        <dbReference type="Pfam" id="PF00535"/>
    </source>
</evidence>
<feature type="domain" description="Glycosyltransferase 2-like" evidence="6">
    <location>
        <begin position="95"/>
        <end position="208"/>
    </location>
</feature>
<dbReference type="InterPro" id="IPR029044">
    <property type="entry name" value="Nucleotide-diphossugar_trans"/>
</dbReference>
<dbReference type="CDD" id="cd00761">
    <property type="entry name" value="Glyco_tranf_GTA_type"/>
    <property type="match status" value="1"/>
</dbReference>
<evidence type="ECO:0000256" key="3">
    <source>
        <dbReference type="ARBA" id="ARBA00022676"/>
    </source>
</evidence>
<dbReference type="SUPFAM" id="SSF53448">
    <property type="entry name" value="Nucleotide-diphospho-sugar transferases"/>
    <property type="match status" value="1"/>
</dbReference>
<feature type="compositionally biased region" description="Pro residues" evidence="5">
    <location>
        <begin position="391"/>
        <end position="403"/>
    </location>
</feature>
<protein>
    <submittedName>
        <fullName evidence="8">Glycosyltransferase</fullName>
    </submittedName>
</protein>
<comment type="caution">
    <text evidence="8">The sequence shown here is derived from an EMBL/GenBank/DDBJ whole genome shotgun (WGS) entry which is preliminary data.</text>
</comment>
<dbReference type="Gene3D" id="3.90.550.10">
    <property type="entry name" value="Spore Coat Polysaccharide Biosynthesis Protein SpsA, Chain A"/>
    <property type="match status" value="1"/>
</dbReference>
<evidence type="ECO:0000256" key="4">
    <source>
        <dbReference type="ARBA" id="ARBA00022679"/>
    </source>
</evidence>
<reference evidence="7 9" key="1">
    <citation type="submission" date="2020-01" db="EMBL/GenBank/DDBJ databases">
        <title>the WGS Modestobacter muralis CPCC 204518.</title>
        <authorList>
            <person name="Jiang Z."/>
        </authorList>
    </citation>
    <scope>NUCLEOTIDE SEQUENCE [LARGE SCALE GENOMIC DNA]</scope>
    <source>
        <strain evidence="7 9">DSM 100205</strain>
    </source>
</reference>
<organism evidence="8 10">
    <name type="scientific">Modestobacter muralis</name>
    <dbReference type="NCBI Taxonomy" id="1608614"/>
    <lineage>
        <taxon>Bacteria</taxon>
        <taxon>Bacillati</taxon>
        <taxon>Actinomycetota</taxon>
        <taxon>Actinomycetes</taxon>
        <taxon>Geodermatophilales</taxon>
        <taxon>Geodermatophilaceae</taxon>
        <taxon>Modestobacter</taxon>
    </lineage>
</organism>
<dbReference type="EMBL" id="JAAGWH010000064">
    <property type="protein sequence ID" value="NEK96448.1"/>
    <property type="molecule type" value="Genomic_DNA"/>
</dbReference>
<dbReference type="AlphaFoldDB" id="A0A6P0HBS6"/>
<keyword evidence="3" id="KW-0328">Glycosyltransferase</keyword>
<gene>
    <name evidence="8" type="ORF">G3R41_20800</name>
    <name evidence="7" type="ORF">GCU67_20085</name>
</gene>
<dbReference type="EMBL" id="JAAGWB010000067">
    <property type="protein sequence ID" value="NEN53348.1"/>
    <property type="molecule type" value="Genomic_DNA"/>
</dbReference>
<dbReference type="Proteomes" id="UP000468828">
    <property type="component" value="Unassembled WGS sequence"/>
</dbReference>
<dbReference type="RefSeq" id="WP_163613142.1">
    <property type="nucleotide sequence ID" value="NZ_JAAGWB010000067.1"/>
</dbReference>
<evidence type="ECO:0000256" key="2">
    <source>
        <dbReference type="ARBA" id="ARBA00006739"/>
    </source>
</evidence>
<dbReference type="Pfam" id="PF00535">
    <property type="entry name" value="Glycos_transf_2"/>
    <property type="match status" value="1"/>
</dbReference>
<proteinExistence type="inferred from homology"/>
<comment type="similarity">
    <text evidence="2">Belongs to the glycosyltransferase 2 family.</text>
</comment>
<dbReference type="PANTHER" id="PTHR43179">
    <property type="entry name" value="RHAMNOSYLTRANSFERASE WBBL"/>
    <property type="match status" value="1"/>
</dbReference>